<feature type="region of interest" description="Disordered" evidence="1">
    <location>
        <begin position="1"/>
        <end position="24"/>
    </location>
</feature>
<comment type="caution">
    <text evidence="2">The sequence shown here is derived from an EMBL/GenBank/DDBJ whole genome shotgun (WGS) entry which is preliminary data.</text>
</comment>
<sequence>MEVARTSASGPEVRSSRTWPPGTGMLQEKKVFEGIRRVLCLAGRHRPWSEDPAAGLAASSSPQRNKRKKESITVRFEFPFFVSLLALTATGPVRFPLQHISQGAHQS</sequence>
<proteinExistence type="predicted"/>
<dbReference type="EMBL" id="BMAO01026047">
    <property type="protein sequence ID" value="GFR06685.1"/>
    <property type="molecule type" value="Genomic_DNA"/>
</dbReference>
<protein>
    <submittedName>
        <fullName evidence="2">Uncharacterized protein</fullName>
    </submittedName>
</protein>
<dbReference type="OrthoDB" id="10427698at2759"/>
<organism evidence="2 3">
    <name type="scientific">Trichonephila clavata</name>
    <name type="common">Joro spider</name>
    <name type="synonym">Nephila clavata</name>
    <dbReference type="NCBI Taxonomy" id="2740835"/>
    <lineage>
        <taxon>Eukaryota</taxon>
        <taxon>Metazoa</taxon>
        <taxon>Ecdysozoa</taxon>
        <taxon>Arthropoda</taxon>
        <taxon>Chelicerata</taxon>
        <taxon>Arachnida</taxon>
        <taxon>Araneae</taxon>
        <taxon>Araneomorphae</taxon>
        <taxon>Entelegynae</taxon>
        <taxon>Araneoidea</taxon>
        <taxon>Nephilidae</taxon>
        <taxon>Trichonephila</taxon>
    </lineage>
</organism>
<keyword evidence="3" id="KW-1185">Reference proteome</keyword>
<feature type="region of interest" description="Disordered" evidence="1">
    <location>
        <begin position="47"/>
        <end position="69"/>
    </location>
</feature>
<name>A0A8X6LED2_TRICU</name>
<evidence type="ECO:0000313" key="3">
    <source>
        <dbReference type="Proteomes" id="UP000887116"/>
    </source>
</evidence>
<gene>
    <name evidence="2" type="ORF">TNCT_656471</name>
</gene>
<dbReference type="Proteomes" id="UP000887116">
    <property type="component" value="Unassembled WGS sequence"/>
</dbReference>
<evidence type="ECO:0000256" key="1">
    <source>
        <dbReference type="SAM" id="MobiDB-lite"/>
    </source>
</evidence>
<accession>A0A8X6LED2</accession>
<dbReference type="AlphaFoldDB" id="A0A8X6LED2"/>
<reference evidence="2" key="1">
    <citation type="submission" date="2020-07" db="EMBL/GenBank/DDBJ databases">
        <title>Multicomponent nature underlies the extraordinary mechanical properties of spider dragline silk.</title>
        <authorList>
            <person name="Kono N."/>
            <person name="Nakamura H."/>
            <person name="Mori M."/>
            <person name="Yoshida Y."/>
            <person name="Ohtoshi R."/>
            <person name="Malay A.D."/>
            <person name="Moran D.A.P."/>
            <person name="Tomita M."/>
            <person name="Numata K."/>
            <person name="Arakawa K."/>
        </authorList>
    </citation>
    <scope>NUCLEOTIDE SEQUENCE</scope>
</reference>
<evidence type="ECO:0000313" key="2">
    <source>
        <dbReference type="EMBL" id="GFR06685.1"/>
    </source>
</evidence>